<reference evidence="2 3" key="1">
    <citation type="journal article" date="2015" name="Genome Announc.">
        <title>Expanding the biotechnology potential of lactobacilli through comparative genomics of 213 strains and associated genera.</title>
        <authorList>
            <person name="Sun Z."/>
            <person name="Harris H.M."/>
            <person name="McCann A."/>
            <person name="Guo C."/>
            <person name="Argimon S."/>
            <person name="Zhang W."/>
            <person name="Yang X."/>
            <person name="Jeffery I.B."/>
            <person name="Cooney J.C."/>
            <person name="Kagawa T.F."/>
            <person name="Liu W."/>
            <person name="Song Y."/>
            <person name="Salvetti E."/>
            <person name="Wrobel A."/>
            <person name="Rasinkangas P."/>
            <person name="Parkhill J."/>
            <person name="Rea M.C."/>
            <person name="O'Sullivan O."/>
            <person name="Ritari J."/>
            <person name="Douillard F.P."/>
            <person name="Paul Ross R."/>
            <person name="Yang R."/>
            <person name="Briner A.E."/>
            <person name="Felis G.E."/>
            <person name="de Vos W.M."/>
            <person name="Barrangou R."/>
            <person name="Klaenhammer T.R."/>
            <person name="Caufield P.W."/>
            <person name="Cui Y."/>
            <person name="Zhang H."/>
            <person name="O'Toole P.W."/>
        </authorList>
    </citation>
    <scope>NUCLEOTIDE SEQUENCE [LARGE SCALE GENOMIC DNA]</scope>
    <source>
        <strain evidence="2 3">DSM 16991</strain>
    </source>
</reference>
<dbReference type="PRINTS" id="PR01754">
    <property type="entry name" value="SACTRNSFRASE"/>
</dbReference>
<feature type="domain" description="N-acetyltransferase" evidence="1">
    <location>
        <begin position="7"/>
        <end position="179"/>
    </location>
</feature>
<dbReference type="PANTHER" id="PTHR43617:SF38">
    <property type="entry name" value="N-ACETYLTRANSFERASE DOMAIN-CONTAINING PROTEIN"/>
    <property type="match status" value="1"/>
</dbReference>
<dbReference type="InterPro" id="IPR000182">
    <property type="entry name" value="GNAT_dom"/>
</dbReference>
<evidence type="ECO:0000313" key="2">
    <source>
        <dbReference type="EMBL" id="KRM24752.1"/>
    </source>
</evidence>
<dbReference type="Proteomes" id="UP000050949">
    <property type="component" value="Unassembled WGS sequence"/>
</dbReference>
<proteinExistence type="predicted"/>
<accession>A0A0R1X3G9</accession>
<sequence>MPENKKIEIRQLTAQDAPALQLPNEPFALHGRMIVTRGAAAWHAQFEETDSAATQTFPDEHYQFAEIAKNGFALGAFDQNKPVGLATYQEAFFKYLYLDDLKVNAAYRHQGIARRLIQEAAPAAKQRGYAGIYTVGQDNNIDACRFYLAAGFQIGGLNTCGYDHTQQEGKQDIYFYLDF</sequence>
<dbReference type="InterPro" id="IPR008125">
    <property type="entry name" value="Streptothricin_AcTrfase"/>
</dbReference>
<dbReference type="OrthoDB" id="9800193at2"/>
<dbReference type="PROSITE" id="PS51186">
    <property type="entry name" value="GNAT"/>
    <property type="match status" value="1"/>
</dbReference>
<keyword evidence="2" id="KW-0808">Transferase</keyword>
<evidence type="ECO:0000259" key="1">
    <source>
        <dbReference type="PROSITE" id="PS51186"/>
    </source>
</evidence>
<dbReference type="CDD" id="cd04301">
    <property type="entry name" value="NAT_SF"/>
    <property type="match status" value="1"/>
</dbReference>
<dbReference type="PANTHER" id="PTHR43617">
    <property type="entry name" value="L-AMINO ACID N-ACETYLTRANSFERASE"/>
    <property type="match status" value="1"/>
</dbReference>
<name>A0A0R1X3G9_9LACO</name>
<dbReference type="SUPFAM" id="SSF55729">
    <property type="entry name" value="Acyl-CoA N-acyltransferases (Nat)"/>
    <property type="match status" value="1"/>
</dbReference>
<dbReference type="InterPro" id="IPR050276">
    <property type="entry name" value="MshD_Acetyltransferase"/>
</dbReference>
<dbReference type="eggNOG" id="COG0456">
    <property type="taxonomic scope" value="Bacteria"/>
</dbReference>
<dbReference type="Gene3D" id="3.40.630.30">
    <property type="match status" value="1"/>
</dbReference>
<dbReference type="GO" id="GO:0016747">
    <property type="term" value="F:acyltransferase activity, transferring groups other than amino-acyl groups"/>
    <property type="evidence" value="ECO:0007669"/>
    <property type="project" value="InterPro"/>
</dbReference>
<comment type="caution">
    <text evidence="2">The sequence shown here is derived from an EMBL/GenBank/DDBJ whole genome shotgun (WGS) entry which is preliminary data.</text>
</comment>
<dbReference type="PATRIC" id="fig|1122147.4.peg.1384"/>
<gene>
    <name evidence="2" type="ORF">FC91_GL001333</name>
</gene>
<organism evidence="2 3">
    <name type="scientific">Schleiferilactobacillus harbinensis DSM 16991</name>
    <dbReference type="NCBI Taxonomy" id="1122147"/>
    <lineage>
        <taxon>Bacteria</taxon>
        <taxon>Bacillati</taxon>
        <taxon>Bacillota</taxon>
        <taxon>Bacilli</taxon>
        <taxon>Lactobacillales</taxon>
        <taxon>Lactobacillaceae</taxon>
        <taxon>Schleiferilactobacillus</taxon>
    </lineage>
</organism>
<dbReference type="RefSeq" id="WP_051225287.1">
    <property type="nucleotide sequence ID" value="NZ_AUEH01000021.1"/>
</dbReference>
<dbReference type="AlphaFoldDB" id="A0A0R1X3G9"/>
<evidence type="ECO:0000313" key="3">
    <source>
        <dbReference type="Proteomes" id="UP000050949"/>
    </source>
</evidence>
<dbReference type="Pfam" id="PF00583">
    <property type="entry name" value="Acetyltransf_1"/>
    <property type="match status" value="1"/>
</dbReference>
<protein>
    <submittedName>
        <fullName evidence="2">Acetyltransferase</fullName>
    </submittedName>
</protein>
<dbReference type="InterPro" id="IPR016181">
    <property type="entry name" value="Acyl_CoA_acyltransferase"/>
</dbReference>
<dbReference type="EMBL" id="AZFW01000136">
    <property type="protein sequence ID" value="KRM24752.1"/>
    <property type="molecule type" value="Genomic_DNA"/>
</dbReference>